<dbReference type="EMBL" id="MTSL01000219">
    <property type="protein sequence ID" value="PJF16466.1"/>
    <property type="molecule type" value="Genomic_DNA"/>
</dbReference>
<dbReference type="CDD" id="cd06257">
    <property type="entry name" value="DnaJ"/>
    <property type="match status" value="1"/>
</dbReference>
<dbReference type="GO" id="GO:0005524">
    <property type="term" value="F:ATP binding"/>
    <property type="evidence" value="ECO:0007669"/>
    <property type="project" value="UniProtKB-KW"/>
</dbReference>
<evidence type="ECO:0000259" key="9">
    <source>
        <dbReference type="PROSITE" id="PS51192"/>
    </source>
</evidence>
<evidence type="ECO:0000256" key="1">
    <source>
        <dbReference type="ARBA" id="ARBA00012552"/>
    </source>
</evidence>
<dbReference type="InterPro" id="IPR014001">
    <property type="entry name" value="Helicase_ATP-bd"/>
</dbReference>
<dbReference type="AlphaFoldDB" id="A0A2H9TFF7"/>
<dbReference type="InterPro" id="IPR001650">
    <property type="entry name" value="Helicase_C-like"/>
</dbReference>
<dbReference type="InterPro" id="IPR011545">
    <property type="entry name" value="DEAD/DEAH_box_helicase_dom"/>
</dbReference>
<proteinExistence type="predicted"/>
<sequence>MACNSSVSVRWSVYTHQRSRVHTSRSAKLGPYYHERVYSEPLGICCYDNGSNVPLSTAGITEISLLRSDHALNGQGIYGLLLKLLRSKICRPKRLCFERPSAIQQRGIVPIIGERDVIAQAQSGTGKTATFAIGILQKIDLSKLETQALILAPTRELATQIQGVFLAIGERMNVQVHACVGGTAIAQDMRRLQEGVHVIVGTPGRVFDMIDRKVLSTASIKMFALDEADEMLSRGFSEQIYEVFQRLPPNVQVILISATMPKEVLAVTSNFMRDPIRIMVKRDELTLEGIKQFYIDVGEETHKFETLCDLYASLSITQAVIFCNTRRKVEQLTEFLIRKDFTVSALHGDMPQDERNRIMKDFREGKSRVLITTDLLARGIDVQQVSVVINYDFPQEKENYLHRIGRSGRFGRKGVAINFIVVNDVPMMKEIERHYSTQIEEMPADIANHIGWGGQSQRAKVEEIVKAYRRKCLEHHPDRTPLHPELFPVIQSAYGVLVDPQSRASYDRWLHSGLDVPYDVWRTRDAVAHWTTERPAMKNMDMDPEEERRKFRDYQV</sequence>
<keyword evidence="6" id="KW-0694">RNA-binding</keyword>
<comment type="catalytic activity">
    <reaction evidence="7">
        <text>ATP + H2O = ADP + phosphate + H(+)</text>
        <dbReference type="Rhea" id="RHEA:13065"/>
        <dbReference type="ChEBI" id="CHEBI:15377"/>
        <dbReference type="ChEBI" id="CHEBI:15378"/>
        <dbReference type="ChEBI" id="CHEBI:30616"/>
        <dbReference type="ChEBI" id="CHEBI:43474"/>
        <dbReference type="ChEBI" id="CHEBI:456216"/>
        <dbReference type="EC" id="3.6.4.13"/>
    </reaction>
</comment>
<keyword evidence="12" id="KW-1185">Reference proteome</keyword>
<dbReference type="InterPro" id="IPR001623">
    <property type="entry name" value="DnaJ_domain"/>
</dbReference>
<dbReference type="InterPro" id="IPR027417">
    <property type="entry name" value="P-loop_NTPase"/>
</dbReference>
<dbReference type="SUPFAM" id="SSF46565">
    <property type="entry name" value="Chaperone J-domain"/>
    <property type="match status" value="1"/>
</dbReference>
<evidence type="ECO:0000256" key="4">
    <source>
        <dbReference type="ARBA" id="ARBA00022806"/>
    </source>
</evidence>
<name>A0A2H9TFF7_9FUNG</name>
<comment type="caution">
    <text evidence="11">The sequence shown here is derived from an EMBL/GenBank/DDBJ whole genome shotgun (WGS) entry which is preliminary data.</text>
</comment>
<dbReference type="SMART" id="SM00487">
    <property type="entry name" value="DEXDc"/>
    <property type="match status" value="1"/>
</dbReference>
<evidence type="ECO:0000313" key="11">
    <source>
        <dbReference type="EMBL" id="PJF16466.1"/>
    </source>
</evidence>
<dbReference type="STRING" id="1246581.A0A2H9TFF7"/>
<dbReference type="SMART" id="SM00490">
    <property type="entry name" value="HELICc"/>
    <property type="match status" value="1"/>
</dbReference>
<accession>A0A2H9TFF7</accession>
<dbReference type="Gene3D" id="1.10.287.110">
    <property type="entry name" value="DnaJ domain"/>
    <property type="match status" value="1"/>
</dbReference>
<feature type="domain" description="Helicase C-terminal" evidence="10">
    <location>
        <begin position="289"/>
        <end position="450"/>
    </location>
</feature>
<feature type="domain" description="J" evidence="8">
    <location>
        <begin position="445"/>
        <end position="510"/>
    </location>
</feature>
<evidence type="ECO:0000256" key="6">
    <source>
        <dbReference type="ARBA" id="ARBA00022884"/>
    </source>
</evidence>
<keyword evidence="2" id="KW-0547">Nucleotide-binding</keyword>
<dbReference type="Pfam" id="PF00271">
    <property type="entry name" value="Helicase_C"/>
    <property type="match status" value="1"/>
</dbReference>
<dbReference type="PROSITE" id="PS51192">
    <property type="entry name" value="HELICASE_ATP_BIND_1"/>
    <property type="match status" value="1"/>
</dbReference>
<keyword evidence="3" id="KW-0378">Hydrolase</keyword>
<dbReference type="PANTHER" id="PTHR47958">
    <property type="entry name" value="ATP-DEPENDENT RNA HELICASE DBP3"/>
    <property type="match status" value="1"/>
</dbReference>
<feature type="domain" description="Helicase ATP-binding" evidence="9">
    <location>
        <begin position="108"/>
        <end position="278"/>
    </location>
</feature>
<dbReference type="InterPro" id="IPR036869">
    <property type="entry name" value="J_dom_sf"/>
</dbReference>
<dbReference type="PROSITE" id="PS51194">
    <property type="entry name" value="HELICASE_CTER"/>
    <property type="match status" value="1"/>
</dbReference>
<dbReference type="GO" id="GO:0003724">
    <property type="term" value="F:RNA helicase activity"/>
    <property type="evidence" value="ECO:0007669"/>
    <property type="project" value="UniProtKB-EC"/>
</dbReference>
<dbReference type="SUPFAM" id="SSF52540">
    <property type="entry name" value="P-loop containing nucleoside triphosphate hydrolases"/>
    <property type="match status" value="1"/>
</dbReference>
<protein>
    <recommendedName>
        <fullName evidence="1">RNA helicase</fullName>
        <ecNumber evidence="1">3.6.4.13</ecNumber>
    </recommendedName>
</protein>
<dbReference type="Proteomes" id="UP000240830">
    <property type="component" value="Unassembled WGS sequence"/>
</dbReference>
<dbReference type="SMART" id="SM00271">
    <property type="entry name" value="DnaJ"/>
    <property type="match status" value="1"/>
</dbReference>
<evidence type="ECO:0000313" key="12">
    <source>
        <dbReference type="Proteomes" id="UP000240830"/>
    </source>
</evidence>
<dbReference type="Pfam" id="PF00226">
    <property type="entry name" value="DnaJ"/>
    <property type="match status" value="1"/>
</dbReference>
<evidence type="ECO:0000259" key="8">
    <source>
        <dbReference type="PROSITE" id="PS50076"/>
    </source>
</evidence>
<evidence type="ECO:0000256" key="7">
    <source>
        <dbReference type="ARBA" id="ARBA00047984"/>
    </source>
</evidence>
<dbReference type="FunFam" id="3.40.50.300:FF:000031">
    <property type="entry name" value="Eukaryotic initiation factor 4A-III"/>
    <property type="match status" value="1"/>
</dbReference>
<reference evidence="11 12" key="1">
    <citation type="submission" date="2016-10" db="EMBL/GenBank/DDBJ databases">
        <title>The genome of Paramicrosporidium saccamoebae is the missing link in understanding Cryptomycota and Microsporidia evolution.</title>
        <authorList>
            <person name="Quandt C.A."/>
            <person name="Beaudet D."/>
            <person name="Corsaro D."/>
            <person name="Michel R."/>
            <person name="Corradi N."/>
            <person name="James T."/>
        </authorList>
    </citation>
    <scope>NUCLEOTIDE SEQUENCE [LARGE SCALE GENOMIC DNA]</scope>
    <source>
        <strain evidence="11 12">KSL3</strain>
    </source>
</reference>
<gene>
    <name evidence="11" type="ORF">PSACC_03655</name>
</gene>
<organism evidence="11 12">
    <name type="scientific">Paramicrosporidium saccamoebae</name>
    <dbReference type="NCBI Taxonomy" id="1246581"/>
    <lineage>
        <taxon>Eukaryota</taxon>
        <taxon>Fungi</taxon>
        <taxon>Fungi incertae sedis</taxon>
        <taxon>Cryptomycota</taxon>
        <taxon>Cryptomycota incertae sedis</taxon>
        <taxon>Paramicrosporidium</taxon>
    </lineage>
</organism>
<keyword evidence="4" id="KW-0347">Helicase</keyword>
<dbReference type="CDD" id="cd18787">
    <property type="entry name" value="SF2_C_DEAD"/>
    <property type="match status" value="1"/>
</dbReference>
<dbReference type="GO" id="GO:0016787">
    <property type="term" value="F:hydrolase activity"/>
    <property type="evidence" value="ECO:0007669"/>
    <property type="project" value="UniProtKB-KW"/>
</dbReference>
<dbReference type="GO" id="GO:0003723">
    <property type="term" value="F:RNA binding"/>
    <property type="evidence" value="ECO:0007669"/>
    <property type="project" value="UniProtKB-KW"/>
</dbReference>
<dbReference type="OrthoDB" id="10265785at2759"/>
<dbReference type="Pfam" id="PF00270">
    <property type="entry name" value="DEAD"/>
    <property type="match status" value="1"/>
</dbReference>
<evidence type="ECO:0000256" key="3">
    <source>
        <dbReference type="ARBA" id="ARBA00022801"/>
    </source>
</evidence>
<evidence type="ECO:0000256" key="2">
    <source>
        <dbReference type="ARBA" id="ARBA00022741"/>
    </source>
</evidence>
<evidence type="ECO:0000259" key="10">
    <source>
        <dbReference type="PROSITE" id="PS51194"/>
    </source>
</evidence>
<evidence type="ECO:0000256" key="5">
    <source>
        <dbReference type="ARBA" id="ARBA00022840"/>
    </source>
</evidence>
<keyword evidence="5" id="KW-0067">ATP-binding</keyword>
<dbReference type="PROSITE" id="PS50076">
    <property type="entry name" value="DNAJ_2"/>
    <property type="match status" value="1"/>
</dbReference>
<dbReference type="Gene3D" id="3.40.50.300">
    <property type="entry name" value="P-loop containing nucleotide triphosphate hydrolases"/>
    <property type="match status" value="2"/>
</dbReference>
<dbReference type="EC" id="3.6.4.13" evidence="1"/>